<evidence type="ECO:0000313" key="12">
    <source>
        <dbReference type="Proteomes" id="UP000292052"/>
    </source>
</evidence>
<dbReference type="GO" id="GO:0004984">
    <property type="term" value="F:olfactory receptor activity"/>
    <property type="evidence" value="ECO:0007669"/>
    <property type="project" value="InterPro"/>
</dbReference>
<feature type="non-terminal residue" evidence="11">
    <location>
        <position position="368"/>
    </location>
</feature>
<dbReference type="InterPro" id="IPR004117">
    <property type="entry name" value="7tm6_olfct_rcpt"/>
</dbReference>
<keyword evidence="3" id="KW-0716">Sensory transduction</keyword>
<feature type="transmembrane region" description="Helical" evidence="10">
    <location>
        <begin position="288"/>
        <end position="308"/>
    </location>
</feature>
<feature type="transmembrane region" description="Helical" evidence="10">
    <location>
        <begin position="68"/>
        <end position="89"/>
    </location>
</feature>
<keyword evidence="8" id="KW-0675">Receptor</keyword>
<feature type="transmembrane region" description="Helical" evidence="10">
    <location>
        <begin position="178"/>
        <end position="202"/>
    </location>
</feature>
<evidence type="ECO:0000256" key="2">
    <source>
        <dbReference type="ARBA" id="ARBA00022475"/>
    </source>
</evidence>
<keyword evidence="12" id="KW-1185">Reference proteome</keyword>
<keyword evidence="2" id="KW-1003">Cell membrane</keyword>
<accession>A0A482VTE0</accession>
<keyword evidence="7 10" id="KW-0472">Membrane</keyword>
<sequence length="368" mass="42766">MKEFDWKLTIKSTILRFKIMGLWPEGNDTYKLNLYTLWSIFCVTLFTFGHCLFQAINIVFIFNDLEAVIATIYVTLSELLILIKAYLIIKNMKILKQLMVTLSSDLFQPRNDRQIELVKPALKFWKKVSSLFWIMASSTVFFWSTFPIFDNSIKYRRLPLLAWYPFNTKISPNYEITYAYQVIGSVFTVGTALCIDTMIAALNMYIGAQFDILCDDIRHLFDYKDDTLTDVNQKLIQCVTHHREILKFADNAKKFSSWIILGQFLISGISIGMTMFQLTKVVPLSSEFVSLITCLLSMTIEIFMYCWFGNEVEIKSNEMSYAIFESDWTDASMDMKKHIIFFVMGCHKPLKISALDLFYLSLDTFMGA</sequence>
<dbReference type="GO" id="GO:0007165">
    <property type="term" value="P:signal transduction"/>
    <property type="evidence" value="ECO:0007669"/>
    <property type="project" value="UniProtKB-KW"/>
</dbReference>
<protein>
    <submittedName>
        <fullName evidence="11">7tm 6 domain containing protein</fullName>
    </submittedName>
</protein>
<dbReference type="GO" id="GO:0005886">
    <property type="term" value="C:plasma membrane"/>
    <property type="evidence" value="ECO:0007669"/>
    <property type="project" value="UniProtKB-SubCell"/>
</dbReference>
<evidence type="ECO:0000256" key="10">
    <source>
        <dbReference type="SAM" id="Phobius"/>
    </source>
</evidence>
<dbReference type="EMBL" id="QDEB01063976">
    <property type="protein sequence ID" value="RZC36221.1"/>
    <property type="molecule type" value="Genomic_DNA"/>
</dbReference>
<gene>
    <name evidence="11" type="ORF">BDFB_012658</name>
</gene>
<evidence type="ECO:0000256" key="5">
    <source>
        <dbReference type="ARBA" id="ARBA00022725"/>
    </source>
</evidence>
<reference evidence="11 12" key="1">
    <citation type="submission" date="2017-03" db="EMBL/GenBank/DDBJ databases">
        <title>Genome of the blue death feigning beetle - Asbolus verrucosus.</title>
        <authorList>
            <person name="Rider S.D."/>
        </authorList>
    </citation>
    <scope>NUCLEOTIDE SEQUENCE [LARGE SCALE GENOMIC DNA]</scope>
    <source>
        <strain evidence="11">Butters</strain>
        <tissue evidence="11">Head and leg muscle</tissue>
    </source>
</reference>
<keyword evidence="9" id="KW-0807">Transducer</keyword>
<evidence type="ECO:0000256" key="9">
    <source>
        <dbReference type="ARBA" id="ARBA00023224"/>
    </source>
</evidence>
<feature type="transmembrane region" description="Helical" evidence="10">
    <location>
        <begin position="37"/>
        <end position="62"/>
    </location>
</feature>
<keyword evidence="4 10" id="KW-0812">Transmembrane</keyword>
<evidence type="ECO:0000313" key="11">
    <source>
        <dbReference type="EMBL" id="RZC36221.1"/>
    </source>
</evidence>
<evidence type="ECO:0000256" key="1">
    <source>
        <dbReference type="ARBA" id="ARBA00004651"/>
    </source>
</evidence>
<evidence type="ECO:0000256" key="8">
    <source>
        <dbReference type="ARBA" id="ARBA00023170"/>
    </source>
</evidence>
<feature type="transmembrane region" description="Helical" evidence="10">
    <location>
        <begin position="255"/>
        <end position="276"/>
    </location>
</feature>
<evidence type="ECO:0000256" key="3">
    <source>
        <dbReference type="ARBA" id="ARBA00022606"/>
    </source>
</evidence>
<proteinExistence type="predicted"/>
<organism evidence="11 12">
    <name type="scientific">Asbolus verrucosus</name>
    <name type="common">Desert ironclad beetle</name>
    <dbReference type="NCBI Taxonomy" id="1661398"/>
    <lineage>
        <taxon>Eukaryota</taxon>
        <taxon>Metazoa</taxon>
        <taxon>Ecdysozoa</taxon>
        <taxon>Arthropoda</taxon>
        <taxon>Hexapoda</taxon>
        <taxon>Insecta</taxon>
        <taxon>Pterygota</taxon>
        <taxon>Neoptera</taxon>
        <taxon>Endopterygota</taxon>
        <taxon>Coleoptera</taxon>
        <taxon>Polyphaga</taxon>
        <taxon>Cucujiformia</taxon>
        <taxon>Tenebrionidae</taxon>
        <taxon>Pimeliinae</taxon>
        <taxon>Asbolus</taxon>
    </lineage>
</organism>
<dbReference type="Pfam" id="PF02949">
    <property type="entry name" value="7tm_6"/>
    <property type="match status" value="1"/>
</dbReference>
<dbReference type="Proteomes" id="UP000292052">
    <property type="component" value="Unassembled WGS sequence"/>
</dbReference>
<comment type="caution">
    <text evidence="11">The sequence shown here is derived from an EMBL/GenBank/DDBJ whole genome shotgun (WGS) entry which is preliminary data.</text>
</comment>
<dbReference type="GO" id="GO:0005549">
    <property type="term" value="F:odorant binding"/>
    <property type="evidence" value="ECO:0007669"/>
    <property type="project" value="InterPro"/>
</dbReference>
<dbReference type="OrthoDB" id="6604226at2759"/>
<comment type="subcellular location">
    <subcellularLocation>
        <location evidence="1">Cell membrane</location>
        <topology evidence="1">Multi-pass membrane protein</topology>
    </subcellularLocation>
</comment>
<keyword evidence="5" id="KW-0552">Olfaction</keyword>
<feature type="transmembrane region" description="Helical" evidence="10">
    <location>
        <begin position="131"/>
        <end position="149"/>
    </location>
</feature>
<evidence type="ECO:0000256" key="6">
    <source>
        <dbReference type="ARBA" id="ARBA00022989"/>
    </source>
</evidence>
<dbReference type="PANTHER" id="PTHR21137:SF35">
    <property type="entry name" value="ODORANT RECEPTOR 19A-RELATED"/>
    <property type="match status" value="1"/>
</dbReference>
<evidence type="ECO:0000256" key="7">
    <source>
        <dbReference type="ARBA" id="ARBA00023136"/>
    </source>
</evidence>
<dbReference type="PANTHER" id="PTHR21137">
    <property type="entry name" value="ODORANT RECEPTOR"/>
    <property type="match status" value="1"/>
</dbReference>
<name>A0A482VTE0_ASBVE</name>
<evidence type="ECO:0000256" key="4">
    <source>
        <dbReference type="ARBA" id="ARBA00022692"/>
    </source>
</evidence>
<keyword evidence="6 10" id="KW-1133">Transmembrane helix</keyword>
<dbReference type="AlphaFoldDB" id="A0A482VTE0"/>